<organism evidence="1 3">
    <name type="scientific">Rotaria magnacalcarata</name>
    <dbReference type="NCBI Taxonomy" id="392030"/>
    <lineage>
        <taxon>Eukaryota</taxon>
        <taxon>Metazoa</taxon>
        <taxon>Spiralia</taxon>
        <taxon>Gnathifera</taxon>
        <taxon>Rotifera</taxon>
        <taxon>Eurotatoria</taxon>
        <taxon>Bdelloidea</taxon>
        <taxon>Philodinida</taxon>
        <taxon>Philodinidae</taxon>
        <taxon>Rotaria</taxon>
    </lineage>
</organism>
<dbReference type="Proteomes" id="UP000676336">
    <property type="component" value="Unassembled WGS sequence"/>
</dbReference>
<feature type="non-terminal residue" evidence="1">
    <location>
        <position position="105"/>
    </location>
</feature>
<evidence type="ECO:0000313" key="2">
    <source>
        <dbReference type="EMBL" id="CAF5220075.1"/>
    </source>
</evidence>
<gene>
    <name evidence="1" type="ORF">BYL167_LOCUS72698</name>
    <name evidence="2" type="ORF">SMN809_LOCUS81720</name>
</gene>
<reference evidence="1" key="1">
    <citation type="submission" date="2021-02" db="EMBL/GenBank/DDBJ databases">
        <authorList>
            <person name="Nowell W R."/>
        </authorList>
    </citation>
    <scope>NUCLEOTIDE SEQUENCE</scope>
</reference>
<dbReference type="EMBL" id="CAJOBI010349242">
    <property type="protein sequence ID" value="CAF5220075.1"/>
    <property type="molecule type" value="Genomic_DNA"/>
</dbReference>
<sequence length="105" mass="12091">DEFSSLKLDSIKPKLFENESPDELNNENVPPINLRLDFPKSKESPPTITIHLQDRLLVITSHAIDVLSQNLEEIFTVEERILRENLPPKLIPIEIQLNNVQITLK</sequence>
<evidence type="ECO:0000313" key="1">
    <source>
        <dbReference type="EMBL" id="CAF5152958.1"/>
    </source>
</evidence>
<name>A0A8S3G7I3_9BILA</name>
<comment type="caution">
    <text evidence="1">The sequence shown here is derived from an EMBL/GenBank/DDBJ whole genome shotgun (WGS) entry which is preliminary data.</text>
</comment>
<dbReference type="EMBL" id="CAJOBH010259105">
    <property type="protein sequence ID" value="CAF5152958.1"/>
    <property type="molecule type" value="Genomic_DNA"/>
</dbReference>
<proteinExistence type="predicted"/>
<feature type="non-terminal residue" evidence="1">
    <location>
        <position position="1"/>
    </location>
</feature>
<dbReference type="Proteomes" id="UP000681967">
    <property type="component" value="Unassembled WGS sequence"/>
</dbReference>
<protein>
    <submittedName>
        <fullName evidence="1">Uncharacterized protein</fullName>
    </submittedName>
</protein>
<accession>A0A8S3G7I3</accession>
<dbReference type="AlphaFoldDB" id="A0A8S3G7I3"/>
<evidence type="ECO:0000313" key="3">
    <source>
        <dbReference type="Proteomes" id="UP000681967"/>
    </source>
</evidence>